<sequence length="26" mass="2767">MDCAFTFGVPMRAVDMILLGAKLPGI</sequence>
<keyword evidence="2" id="KW-1185">Reference proteome</keyword>
<dbReference type="Proteomes" id="UP000602510">
    <property type="component" value="Unassembled WGS sequence"/>
</dbReference>
<dbReference type="AlphaFoldDB" id="A0A833WUG1"/>
<reference evidence="1" key="1">
    <citation type="submission" date="2020-04" db="EMBL/GenBank/DDBJ databases">
        <title>Hybrid Assembly of Korean Phytophthora infestans isolates.</title>
        <authorList>
            <person name="Prokchorchik M."/>
            <person name="Lee Y."/>
            <person name="Seo J."/>
            <person name="Cho J.-H."/>
            <person name="Park Y.-E."/>
            <person name="Jang D.-C."/>
            <person name="Im J.-S."/>
            <person name="Choi J.-G."/>
            <person name="Park H.-J."/>
            <person name="Lee G.-B."/>
            <person name="Lee Y.-G."/>
            <person name="Hong S.-Y."/>
            <person name="Cho K."/>
            <person name="Sohn K.H."/>
        </authorList>
    </citation>
    <scope>NUCLEOTIDE SEQUENCE</scope>
    <source>
        <strain evidence="1">KR_1_A1</strain>
    </source>
</reference>
<evidence type="ECO:0000313" key="2">
    <source>
        <dbReference type="Proteomes" id="UP000602510"/>
    </source>
</evidence>
<organism evidence="1 2">
    <name type="scientific">Phytophthora infestans</name>
    <name type="common">Potato late blight agent</name>
    <name type="synonym">Botrytis infestans</name>
    <dbReference type="NCBI Taxonomy" id="4787"/>
    <lineage>
        <taxon>Eukaryota</taxon>
        <taxon>Sar</taxon>
        <taxon>Stramenopiles</taxon>
        <taxon>Oomycota</taxon>
        <taxon>Peronosporomycetes</taxon>
        <taxon>Peronosporales</taxon>
        <taxon>Peronosporaceae</taxon>
        <taxon>Phytophthora</taxon>
    </lineage>
</organism>
<protein>
    <submittedName>
        <fullName evidence="1">Uncharacterized protein</fullName>
    </submittedName>
</protein>
<evidence type="ECO:0000313" key="1">
    <source>
        <dbReference type="EMBL" id="KAF4037731.1"/>
    </source>
</evidence>
<name>A0A833WUG1_PHYIN</name>
<dbReference type="EMBL" id="WSZM01000234">
    <property type="protein sequence ID" value="KAF4037731.1"/>
    <property type="molecule type" value="Genomic_DNA"/>
</dbReference>
<accession>A0A833WUG1</accession>
<gene>
    <name evidence="1" type="ORF">GN244_ATG10176</name>
</gene>
<proteinExistence type="predicted"/>
<comment type="caution">
    <text evidence="1">The sequence shown here is derived from an EMBL/GenBank/DDBJ whole genome shotgun (WGS) entry which is preliminary data.</text>
</comment>